<accession>A0A1S1R1S6</accession>
<dbReference type="InterPro" id="IPR027417">
    <property type="entry name" value="P-loop_NTPase"/>
</dbReference>
<keyword evidence="2" id="KW-0418">Kinase</keyword>
<evidence type="ECO:0000256" key="1">
    <source>
        <dbReference type="SAM" id="MobiDB-lite"/>
    </source>
</evidence>
<keyword evidence="3" id="KW-1185">Reference proteome</keyword>
<evidence type="ECO:0000313" key="2">
    <source>
        <dbReference type="EMBL" id="OHV39671.1"/>
    </source>
</evidence>
<dbReference type="Gene3D" id="3.40.50.300">
    <property type="entry name" value="P-loop containing nucleotide triphosphate hydrolases"/>
    <property type="match status" value="1"/>
</dbReference>
<dbReference type="SUPFAM" id="SSF52540">
    <property type="entry name" value="P-loop containing nucleoside triphosphate hydrolases"/>
    <property type="match status" value="1"/>
</dbReference>
<feature type="region of interest" description="Disordered" evidence="1">
    <location>
        <begin position="206"/>
        <end position="238"/>
    </location>
</feature>
<feature type="compositionally biased region" description="Low complexity" evidence="1">
    <location>
        <begin position="211"/>
        <end position="224"/>
    </location>
</feature>
<organism evidence="2 3">
    <name type="scientific">Parafrankia soli</name>
    <dbReference type="NCBI Taxonomy" id="2599596"/>
    <lineage>
        <taxon>Bacteria</taxon>
        <taxon>Bacillati</taxon>
        <taxon>Actinomycetota</taxon>
        <taxon>Actinomycetes</taxon>
        <taxon>Frankiales</taxon>
        <taxon>Frankiaceae</taxon>
        <taxon>Parafrankia</taxon>
    </lineage>
</organism>
<sequence length="238" mass="26435">MSRKDPLLVAVEGVDGAGKTTLIRGLETVLRPLRGTRPARVCVEIFRAIAEPDDTVLHQAVIPGPVRRLAHLIELSAQLRYRTGPDGRPDLLFDRWIQSSEVHCGPYGEQHRPWLEHMEDLLPRPDPLLWLRVPPSLAYERMVARGDRRTRAFTPAALRAHLVEQADGYEKIMAQADNVVELDGTQSRERLLEQAASAIEAVAARREQAARRGQTTRAGGADTAPNVLQGPWDVPHGP</sequence>
<gene>
    <name evidence="2" type="ORF">BBK14_13400</name>
</gene>
<dbReference type="RefSeq" id="WP_071061022.1">
    <property type="nucleotide sequence ID" value="NZ_MAXA01000091.1"/>
</dbReference>
<dbReference type="GO" id="GO:0016301">
    <property type="term" value="F:kinase activity"/>
    <property type="evidence" value="ECO:0007669"/>
    <property type="project" value="UniProtKB-KW"/>
</dbReference>
<reference evidence="3" key="1">
    <citation type="submission" date="2016-07" db="EMBL/GenBank/DDBJ databases">
        <title>Frankia sp. NRRL B-16219 Genome sequencing.</title>
        <authorList>
            <person name="Ghodhbane-Gtari F."/>
            <person name="Swanson E."/>
            <person name="Gueddou A."/>
            <person name="Louati M."/>
            <person name="Nouioui I."/>
            <person name="Hezbri K."/>
            <person name="Abebe-Akele F."/>
            <person name="Simpson S."/>
            <person name="Morris K."/>
            <person name="Thomas K."/>
            <person name="Gtari M."/>
            <person name="Tisa L.S."/>
        </authorList>
    </citation>
    <scope>NUCLEOTIDE SEQUENCE [LARGE SCALE GENOMIC DNA]</scope>
    <source>
        <strain evidence="3">NRRL B-16219</strain>
    </source>
</reference>
<dbReference type="AlphaFoldDB" id="A0A1S1R1S6"/>
<dbReference type="OrthoDB" id="4213751at2"/>
<dbReference type="EMBL" id="MAXA01000091">
    <property type="protein sequence ID" value="OHV39671.1"/>
    <property type="molecule type" value="Genomic_DNA"/>
</dbReference>
<protein>
    <submittedName>
        <fullName evidence="2">Thymidylate kinase</fullName>
    </submittedName>
</protein>
<keyword evidence="2" id="KW-0808">Transferase</keyword>
<evidence type="ECO:0000313" key="3">
    <source>
        <dbReference type="Proteomes" id="UP000179769"/>
    </source>
</evidence>
<name>A0A1S1R1S6_9ACTN</name>
<dbReference type="Proteomes" id="UP000179769">
    <property type="component" value="Unassembled WGS sequence"/>
</dbReference>
<comment type="caution">
    <text evidence="2">The sequence shown here is derived from an EMBL/GenBank/DDBJ whole genome shotgun (WGS) entry which is preliminary data.</text>
</comment>
<proteinExistence type="predicted"/>